<organism evidence="3 4">
    <name type="scientific">Angiostrongylus cantonensis</name>
    <name type="common">Rat lungworm</name>
    <dbReference type="NCBI Taxonomy" id="6313"/>
    <lineage>
        <taxon>Eukaryota</taxon>
        <taxon>Metazoa</taxon>
        <taxon>Ecdysozoa</taxon>
        <taxon>Nematoda</taxon>
        <taxon>Chromadorea</taxon>
        <taxon>Rhabditida</taxon>
        <taxon>Rhabditina</taxon>
        <taxon>Rhabditomorpha</taxon>
        <taxon>Strongyloidea</taxon>
        <taxon>Metastrongylidae</taxon>
        <taxon>Angiostrongylus</taxon>
    </lineage>
</organism>
<reference evidence="3" key="1">
    <citation type="submission" date="2012-09" db="EMBL/GenBank/DDBJ databases">
        <authorList>
            <person name="Martin A.A."/>
        </authorList>
    </citation>
    <scope>NUCLEOTIDE SEQUENCE</scope>
</reference>
<evidence type="ECO:0000313" key="4">
    <source>
        <dbReference type="WBParaSite" id="ACAC_0000587701-mRNA-1"/>
    </source>
</evidence>
<evidence type="ECO:0000259" key="2">
    <source>
        <dbReference type="Pfam" id="PF16493"/>
    </source>
</evidence>
<dbReference type="AlphaFoldDB" id="A0A0K0D732"/>
<accession>A0A0K0D732</accession>
<reference evidence="4" key="2">
    <citation type="submission" date="2017-02" db="UniProtKB">
        <authorList>
            <consortium name="WormBaseParasite"/>
        </authorList>
    </citation>
    <scope>IDENTIFICATION</scope>
</reference>
<proteinExistence type="predicted"/>
<dbReference type="Proteomes" id="UP000035642">
    <property type="component" value="Unassembled WGS sequence"/>
</dbReference>
<dbReference type="InterPro" id="IPR032453">
    <property type="entry name" value="PKNOX/Meis_N"/>
</dbReference>
<keyword evidence="1" id="KW-0539">Nucleus</keyword>
<name>A0A0K0D732_ANGCA</name>
<protein>
    <submittedName>
        <fullName evidence="4">Meis_PKNOX_N domain-containing protein</fullName>
    </submittedName>
</protein>
<evidence type="ECO:0000313" key="3">
    <source>
        <dbReference type="Proteomes" id="UP000035642"/>
    </source>
</evidence>
<dbReference type="Pfam" id="PF16493">
    <property type="entry name" value="Meis_PKNOX_N"/>
    <property type="match status" value="1"/>
</dbReference>
<sequence>MLDINSTSLQRFKNSLLKNIRKKTIFQLFRKLDSKGVSTRTNNEKLDKFMKDAIIVLRTHLSELQKVASLTEDFHTKYLSERSTLLNLAEIAELTFGIYNRVGFRCDYSVF</sequence>
<keyword evidence="3" id="KW-1185">Reference proteome</keyword>
<feature type="domain" description="MEIS N-terminal" evidence="2">
    <location>
        <begin position="23"/>
        <end position="80"/>
    </location>
</feature>
<dbReference type="STRING" id="6313.A0A0K0D732"/>
<evidence type="ECO:0000256" key="1">
    <source>
        <dbReference type="ARBA" id="ARBA00023242"/>
    </source>
</evidence>
<dbReference type="WBParaSite" id="ACAC_0000587701-mRNA-1">
    <property type="protein sequence ID" value="ACAC_0000587701-mRNA-1"/>
    <property type="gene ID" value="ACAC_0000587701"/>
</dbReference>